<dbReference type="AlphaFoldDB" id="A0A4W4FJI6"/>
<organism evidence="1 2">
    <name type="scientific">Electrophorus electricus</name>
    <name type="common">Electric eel</name>
    <name type="synonym">Gymnotus electricus</name>
    <dbReference type="NCBI Taxonomy" id="8005"/>
    <lineage>
        <taxon>Eukaryota</taxon>
        <taxon>Metazoa</taxon>
        <taxon>Chordata</taxon>
        <taxon>Craniata</taxon>
        <taxon>Vertebrata</taxon>
        <taxon>Euteleostomi</taxon>
        <taxon>Actinopterygii</taxon>
        <taxon>Neopterygii</taxon>
        <taxon>Teleostei</taxon>
        <taxon>Ostariophysi</taxon>
        <taxon>Gymnotiformes</taxon>
        <taxon>Gymnotoidei</taxon>
        <taxon>Gymnotidae</taxon>
        <taxon>Electrophorus</taxon>
    </lineage>
</organism>
<accession>A0A4W4FJI6</accession>
<evidence type="ECO:0000313" key="2">
    <source>
        <dbReference type="Proteomes" id="UP000314983"/>
    </source>
</evidence>
<dbReference type="Proteomes" id="UP000314983">
    <property type="component" value="Chromosome 11"/>
</dbReference>
<evidence type="ECO:0000313" key="1">
    <source>
        <dbReference type="Ensembl" id="ENSEEEP00000024106.2"/>
    </source>
</evidence>
<dbReference type="GeneTree" id="ENSGT00940000179241"/>
<reference evidence="1" key="4">
    <citation type="submission" date="2025-08" db="UniProtKB">
        <authorList>
            <consortium name="Ensembl"/>
        </authorList>
    </citation>
    <scope>IDENTIFICATION</scope>
</reference>
<name>A0A4W4FJI6_ELEEL</name>
<sequence>RSEQTLKTLRCLSNDVDRQTEGSDGQHQKRVVDGLRFTESSKRLHGDGEAEGGQEHRVGQCADDLGPHVSVSGATRTCAARDAGRCQADTKRHDVREHVKGVRHECDGVAHVSCHYLCEEKDHGDYQHKNKATCFTAIATHFCPLRVCFCLIFRVLFRW</sequence>
<dbReference type="Ensembl" id="ENSEEET00000024378.2">
    <property type="protein sequence ID" value="ENSEEEP00000024106.2"/>
    <property type="gene ID" value="ENSEEEG00000011696.2"/>
</dbReference>
<reference evidence="2" key="2">
    <citation type="journal article" date="2017" name="Sci. Adv.">
        <title>A tail of two voltages: Proteomic comparison of the three electric organs of the electric eel.</title>
        <authorList>
            <person name="Traeger L.L."/>
            <person name="Sabat G."/>
            <person name="Barrett-Wilt G.A."/>
            <person name="Wells G.B."/>
            <person name="Sussman M.R."/>
        </authorList>
    </citation>
    <scope>NUCLEOTIDE SEQUENCE [LARGE SCALE GENOMIC DNA]</scope>
</reference>
<reference evidence="1" key="5">
    <citation type="submission" date="2025-09" db="UniProtKB">
        <authorList>
            <consortium name="Ensembl"/>
        </authorList>
    </citation>
    <scope>IDENTIFICATION</scope>
</reference>
<reference evidence="1" key="3">
    <citation type="submission" date="2020-05" db="EMBL/GenBank/DDBJ databases">
        <title>Electrophorus electricus (electric eel) genome, fEleEle1, primary haplotype.</title>
        <authorList>
            <person name="Myers G."/>
            <person name="Meyer A."/>
            <person name="Fedrigo O."/>
            <person name="Formenti G."/>
            <person name="Rhie A."/>
            <person name="Tracey A."/>
            <person name="Sims Y."/>
            <person name="Jarvis E.D."/>
        </authorList>
    </citation>
    <scope>NUCLEOTIDE SEQUENCE [LARGE SCALE GENOMIC DNA]</scope>
</reference>
<keyword evidence="2" id="KW-1185">Reference proteome</keyword>
<protein>
    <submittedName>
        <fullName evidence="1">Uncharacterized protein</fullName>
    </submittedName>
</protein>
<proteinExistence type="predicted"/>
<dbReference type="OMA" id="RHQLGHE"/>
<reference evidence="2" key="1">
    <citation type="journal article" date="2014" name="Science">
        <title>Nonhuman genetics. Genomic basis for the convergent evolution of electric organs.</title>
        <authorList>
            <person name="Gallant J.R."/>
            <person name="Traeger L.L."/>
            <person name="Volkening J.D."/>
            <person name="Moffett H."/>
            <person name="Chen P.H."/>
            <person name="Novina C.D."/>
            <person name="Phillips G.N.Jr."/>
            <person name="Anand R."/>
            <person name="Wells G.B."/>
            <person name="Pinch M."/>
            <person name="Guth R."/>
            <person name="Unguez G.A."/>
            <person name="Albert J.S."/>
            <person name="Zakon H.H."/>
            <person name="Samanta M.P."/>
            <person name="Sussman M.R."/>
        </authorList>
    </citation>
    <scope>NUCLEOTIDE SEQUENCE [LARGE SCALE GENOMIC DNA]</scope>
</reference>